<keyword evidence="1" id="KW-0732">Signal</keyword>
<sequence length="107" mass="12302">MAASSMLRVLGWIMRLVSRHVMISVIWTRRRNFLSTWAIAWARSGWRLTGRWVTAWSGRRIITAWSCQSLGGHVGRRTTGTWSGRRTAAAGKRHFLQEEHRVGVGER</sequence>
<feature type="signal peptide" evidence="1">
    <location>
        <begin position="1"/>
        <end position="19"/>
    </location>
</feature>
<protein>
    <recommendedName>
        <fullName evidence="3">Secreted protein</fullName>
    </recommendedName>
</protein>
<name>A0A0A8Z773_ARUDO</name>
<feature type="chain" id="PRO_5002059883" description="Secreted protein" evidence="1">
    <location>
        <begin position="20"/>
        <end position="107"/>
    </location>
</feature>
<dbReference type="AlphaFoldDB" id="A0A0A8Z773"/>
<reference evidence="2" key="2">
    <citation type="journal article" date="2015" name="Data Brief">
        <title>Shoot transcriptome of the giant reed, Arundo donax.</title>
        <authorList>
            <person name="Barrero R.A."/>
            <person name="Guerrero F.D."/>
            <person name="Moolhuijzen P."/>
            <person name="Goolsby J.A."/>
            <person name="Tidwell J."/>
            <person name="Bellgard S.E."/>
            <person name="Bellgard M.I."/>
        </authorList>
    </citation>
    <scope>NUCLEOTIDE SEQUENCE</scope>
    <source>
        <tissue evidence="2">Shoot tissue taken approximately 20 cm above the soil surface</tissue>
    </source>
</reference>
<evidence type="ECO:0000256" key="1">
    <source>
        <dbReference type="SAM" id="SignalP"/>
    </source>
</evidence>
<evidence type="ECO:0008006" key="3">
    <source>
        <dbReference type="Google" id="ProtNLM"/>
    </source>
</evidence>
<accession>A0A0A8Z773</accession>
<reference evidence="2" key="1">
    <citation type="submission" date="2014-09" db="EMBL/GenBank/DDBJ databases">
        <authorList>
            <person name="Magalhaes I.L.F."/>
            <person name="Oliveira U."/>
            <person name="Santos F.R."/>
            <person name="Vidigal T.H.D.A."/>
            <person name="Brescovit A.D."/>
            <person name="Santos A.J."/>
        </authorList>
    </citation>
    <scope>NUCLEOTIDE SEQUENCE</scope>
    <source>
        <tissue evidence="2">Shoot tissue taken approximately 20 cm above the soil surface</tissue>
    </source>
</reference>
<dbReference type="EMBL" id="GBRH01262626">
    <property type="protein sequence ID" value="JAD35269.1"/>
    <property type="molecule type" value="Transcribed_RNA"/>
</dbReference>
<evidence type="ECO:0000313" key="2">
    <source>
        <dbReference type="EMBL" id="JAD35269.1"/>
    </source>
</evidence>
<proteinExistence type="predicted"/>
<organism evidence="2">
    <name type="scientific">Arundo donax</name>
    <name type="common">Giant reed</name>
    <name type="synonym">Donax arundinaceus</name>
    <dbReference type="NCBI Taxonomy" id="35708"/>
    <lineage>
        <taxon>Eukaryota</taxon>
        <taxon>Viridiplantae</taxon>
        <taxon>Streptophyta</taxon>
        <taxon>Embryophyta</taxon>
        <taxon>Tracheophyta</taxon>
        <taxon>Spermatophyta</taxon>
        <taxon>Magnoliopsida</taxon>
        <taxon>Liliopsida</taxon>
        <taxon>Poales</taxon>
        <taxon>Poaceae</taxon>
        <taxon>PACMAD clade</taxon>
        <taxon>Arundinoideae</taxon>
        <taxon>Arundineae</taxon>
        <taxon>Arundo</taxon>
    </lineage>
</organism>